<dbReference type="InterPro" id="IPR002563">
    <property type="entry name" value="Flavin_Rdtase-like_dom"/>
</dbReference>
<comment type="caution">
    <text evidence="5">The sequence shown here is derived from an EMBL/GenBank/DDBJ whole genome shotgun (WGS) entry which is preliminary data.</text>
</comment>
<dbReference type="OrthoDB" id="9794638at2"/>
<evidence type="ECO:0000259" key="4">
    <source>
        <dbReference type="SMART" id="SM00903"/>
    </source>
</evidence>
<reference evidence="5 6" key="1">
    <citation type="submission" date="2018-06" db="EMBL/GenBank/DDBJ databases">
        <title>Genomic Encyclopedia of Archaeal and Bacterial Type Strains, Phase II (KMG-II): from individual species to whole genera.</title>
        <authorList>
            <person name="Goeker M."/>
        </authorList>
    </citation>
    <scope>NUCLEOTIDE SEQUENCE [LARGE SCALE GENOMIC DNA]</scope>
    <source>
        <strain evidence="5 6">DSM 6779</strain>
    </source>
</reference>
<proteinExistence type="inferred from homology"/>
<evidence type="ECO:0000313" key="6">
    <source>
        <dbReference type="Proteomes" id="UP000249239"/>
    </source>
</evidence>
<evidence type="ECO:0000256" key="1">
    <source>
        <dbReference type="ARBA" id="ARBA00001917"/>
    </source>
</evidence>
<accession>A0A2W7N4R5</accession>
<protein>
    <submittedName>
        <fullName evidence="5">Flavin reductase (DIM6/NTAB) family NADH-FMN oxidoreductase RutF</fullName>
    </submittedName>
</protein>
<dbReference type="InterPro" id="IPR052174">
    <property type="entry name" value="Flavoredoxin"/>
</dbReference>
<evidence type="ECO:0000256" key="3">
    <source>
        <dbReference type="ARBA" id="ARBA00038054"/>
    </source>
</evidence>
<feature type="domain" description="Flavin reductase like" evidence="4">
    <location>
        <begin position="24"/>
        <end position="163"/>
    </location>
</feature>
<dbReference type="GO" id="GO:0010181">
    <property type="term" value="F:FMN binding"/>
    <property type="evidence" value="ECO:0007669"/>
    <property type="project" value="InterPro"/>
</dbReference>
<dbReference type="Proteomes" id="UP000249239">
    <property type="component" value="Unassembled WGS sequence"/>
</dbReference>
<dbReference type="SUPFAM" id="SSF50475">
    <property type="entry name" value="FMN-binding split barrel"/>
    <property type="match status" value="1"/>
</dbReference>
<comment type="cofactor">
    <cofactor evidence="1">
        <name>FMN</name>
        <dbReference type="ChEBI" id="CHEBI:58210"/>
    </cofactor>
</comment>
<sequence>MTSKKESNSAATTHAKVDWKPGTMIYPVPAVMVSLGDTPEEYNIITVSWTGTVCTNPAMCYISVRPERHSYEILKRTGEFVINLTTKDLAYATDWCGVKSGRDHNKFEAMKLTPAPATVVKAPVIAESPLNIECRVTQIIPLGSHDMFLAEVVNVRADEQYIHPETGTFELHRSDLLAYSHGQYYTLGTKIGRFGHSVEKKKKKTITKK</sequence>
<dbReference type="GO" id="GO:0016646">
    <property type="term" value="F:oxidoreductase activity, acting on the CH-NH group of donors, NAD or NADP as acceptor"/>
    <property type="evidence" value="ECO:0007669"/>
    <property type="project" value="UniProtKB-ARBA"/>
</dbReference>
<keyword evidence="2" id="KW-0285">Flavoprotein</keyword>
<evidence type="ECO:0000313" key="5">
    <source>
        <dbReference type="EMBL" id="PZX15355.1"/>
    </source>
</evidence>
<dbReference type="PANTHER" id="PTHR43567">
    <property type="entry name" value="FLAVOREDOXIN-RELATED-RELATED"/>
    <property type="match status" value="1"/>
</dbReference>
<comment type="similarity">
    <text evidence="3">Belongs to the flavoredoxin family.</text>
</comment>
<dbReference type="AlphaFoldDB" id="A0A2W7N4R5"/>
<dbReference type="RefSeq" id="WP_111446038.1">
    <property type="nucleotide sequence ID" value="NZ_QKZK01000016.1"/>
</dbReference>
<dbReference type="Gene3D" id="2.30.110.10">
    <property type="entry name" value="Electron Transport, Fmn-binding Protein, Chain A"/>
    <property type="match status" value="1"/>
</dbReference>
<dbReference type="SMART" id="SM00903">
    <property type="entry name" value="Flavin_Reduct"/>
    <property type="match status" value="1"/>
</dbReference>
<dbReference type="EMBL" id="QKZK01000016">
    <property type="protein sequence ID" value="PZX15355.1"/>
    <property type="molecule type" value="Genomic_DNA"/>
</dbReference>
<keyword evidence="6" id="KW-1185">Reference proteome</keyword>
<evidence type="ECO:0000256" key="2">
    <source>
        <dbReference type="ARBA" id="ARBA00022630"/>
    </source>
</evidence>
<dbReference type="PANTHER" id="PTHR43567:SF1">
    <property type="entry name" value="FLAVOREDOXIN"/>
    <property type="match status" value="1"/>
</dbReference>
<gene>
    <name evidence="5" type="ORF">LX69_02193</name>
</gene>
<dbReference type="Pfam" id="PF01613">
    <property type="entry name" value="Flavin_Reduct"/>
    <property type="match status" value="1"/>
</dbReference>
<dbReference type="InterPro" id="IPR012349">
    <property type="entry name" value="Split_barrel_FMN-bd"/>
</dbReference>
<organism evidence="5 6">
    <name type="scientific">Breznakibacter xylanolyticus</name>
    <dbReference type="NCBI Taxonomy" id="990"/>
    <lineage>
        <taxon>Bacteria</taxon>
        <taxon>Pseudomonadati</taxon>
        <taxon>Bacteroidota</taxon>
        <taxon>Bacteroidia</taxon>
        <taxon>Marinilabiliales</taxon>
        <taxon>Marinilabiliaceae</taxon>
        <taxon>Breznakibacter</taxon>
    </lineage>
</organism>
<name>A0A2W7N4R5_9BACT</name>